<feature type="region of interest" description="Disordered" evidence="6">
    <location>
        <begin position="87"/>
        <end position="123"/>
    </location>
</feature>
<evidence type="ECO:0000256" key="1">
    <source>
        <dbReference type="ARBA" id="ARBA00004123"/>
    </source>
</evidence>
<evidence type="ECO:0000259" key="8">
    <source>
        <dbReference type="Pfam" id="PF23380"/>
    </source>
</evidence>
<feature type="compositionally biased region" description="Basic and acidic residues" evidence="6">
    <location>
        <begin position="102"/>
        <end position="115"/>
    </location>
</feature>
<evidence type="ECO:0000256" key="5">
    <source>
        <dbReference type="ARBA" id="ARBA00023242"/>
    </source>
</evidence>
<evidence type="ECO:0000256" key="2">
    <source>
        <dbReference type="ARBA" id="ARBA00022723"/>
    </source>
</evidence>
<dbReference type="EMBL" id="OU503040">
    <property type="protein sequence ID" value="CAI9761264.1"/>
    <property type="molecule type" value="Genomic_DNA"/>
</dbReference>
<feature type="domain" description="Oberon-like PHD finger" evidence="7">
    <location>
        <begin position="141"/>
        <end position="261"/>
    </location>
</feature>
<comment type="subcellular location">
    <subcellularLocation>
        <location evidence="1">Nucleus</location>
    </subcellularLocation>
</comment>
<dbReference type="GO" id="GO:0010048">
    <property type="term" value="P:vernalization response"/>
    <property type="evidence" value="ECO:0007669"/>
    <property type="project" value="InterPro"/>
</dbReference>
<feature type="region of interest" description="Disordered" evidence="6">
    <location>
        <begin position="461"/>
        <end position="487"/>
    </location>
</feature>
<dbReference type="GO" id="GO:0040029">
    <property type="term" value="P:epigenetic regulation of gene expression"/>
    <property type="evidence" value="ECO:0007669"/>
    <property type="project" value="InterPro"/>
</dbReference>
<dbReference type="Pfam" id="PF23380">
    <property type="entry name" value="VIN3_C"/>
    <property type="match status" value="1"/>
</dbReference>
<feature type="compositionally biased region" description="Basic and acidic residues" evidence="6">
    <location>
        <begin position="534"/>
        <end position="557"/>
    </location>
</feature>
<evidence type="ECO:0008006" key="11">
    <source>
        <dbReference type="Google" id="ProtNLM"/>
    </source>
</evidence>
<feature type="region of interest" description="Disordered" evidence="6">
    <location>
        <begin position="385"/>
        <end position="407"/>
    </location>
</feature>
<evidence type="ECO:0000256" key="3">
    <source>
        <dbReference type="ARBA" id="ARBA00022771"/>
    </source>
</evidence>
<dbReference type="PANTHER" id="PTHR46286:SF2">
    <property type="entry name" value="VIN3-LIKE PROTEIN 2"/>
    <property type="match status" value="1"/>
</dbReference>
<dbReference type="AlphaFoldDB" id="A0AAD1Z1Q3"/>
<organism evidence="9 10">
    <name type="scientific">Fraxinus pennsylvanica</name>
    <dbReference type="NCBI Taxonomy" id="56036"/>
    <lineage>
        <taxon>Eukaryota</taxon>
        <taxon>Viridiplantae</taxon>
        <taxon>Streptophyta</taxon>
        <taxon>Embryophyta</taxon>
        <taxon>Tracheophyta</taxon>
        <taxon>Spermatophyta</taxon>
        <taxon>Magnoliopsida</taxon>
        <taxon>eudicotyledons</taxon>
        <taxon>Gunneridae</taxon>
        <taxon>Pentapetalae</taxon>
        <taxon>asterids</taxon>
        <taxon>lamiids</taxon>
        <taxon>Lamiales</taxon>
        <taxon>Oleaceae</taxon>
        <taxon>Oleeae</taxon>
        <taxon>Fraxinus</taxon>
    </lineage>
</organism>
<dbReference type="InterPro" id="IPR056990">
    <property type="entry name" value="VIN3-like_C"/>
</dbReference>
<protein>
    <recommendedName>
        <fullName evidence="11">Oberon PHD finger domain-containing protein</fullName>
    </recommendedName>
</protein>
<feature type="domain" description="VIN3-like C-terminal" evidence="8">
    <location>
        <begin position="567"/>
        <end position="640"/>
    </location>
</feature>
<evidence type="ECO:0000259" key="7">
    <source>
        <dbReference type="Pfam" id="PF07227"/>
    </source>
</evidence>
<keyword evidence="3" id="KW-0863">Zinc-finger</keyword>
<name>A0AAD1Z1Q3_9LAMI</name>
<evidence type="ECO:0000256" key="6">
    <source>
        <dbReference type="SAM" id="MobiDB-lite"/>
    </source>
</evidence>
<keyword evidence="5" id="KW-0539">Nucleus</keyword>
<proteinExistence type="predicted"/>
<evidence type="ECO:0000313" key="10">
    <source>
        <dbReference type="Proteomes" id="UP000834106"/>
    </source>
</evidence>
<dbReference type="Pfam" id="PF07227">
    <property type="entry name" value="PHD_Oberon"/>
    <property type="match status" value="1"/>
</dbReference>
<dbReference type="InterPro" id="IPR044514">
    <property type="entry name" value="VIN3-like"/>
</dbReference>
<dbReference type="GO" id="GO:0005634">
    <property type="term" value="C:nucleus"/>
    <property type="evidence" value="ECO:0007669"/>
    <property type="project" value="UniProtKB-SubCell"/>
</dbReference>
<sequence>MDASSLEELVFDPSKCSKLSMEQKRVVVYELSKWSDGAADILQAWSRQDILQILCAELGKERKYTGLTKLKIIEHLLKVVSDKKSLERGTENLPETRPLLDNGERTPKRQRKSDNPNHLLSAADTDASNIADGDLINTTYCKNSACKAKLNREDLFCKRCSCCICLQYDDNKDPSLWLVCSSDPPFQGKSCGMSCHLECALRHEKSGITNNRQDKGLDGNFFCVYCGKVNDLLSLWRKQLTVARDTRRVDILCYRLSLSQKILAGTKHYKNLYGIIDEAVKKLEEDVGPLTGLPVKTARGIVNRLSSGPEVQRLCASAVDSFNLRLSNRVSDIPSDSTMLAAKLVRFEDNNIREIEMHQAQFQTGNSPSEVANINSTNVEVEQSQSPATNCSTLSNPSSVEDETNNVIPCSNRDETRVDNYLAFCRSADKFSCTNFLNDTINCSESQKETTRDAVSLLDEEQKQNKNAVNVKNKDTSEGQMVEEMSTGDLSNIPSRAALECVPYVGSSENGLPITPCKLENAKDGNGRMNSRPKHGERSVDNASAREKESSKKKSDERDEDCTDIGDKNFEYYVKVIRWLECDGLIETSFRQKFLTWYSLTATPQEMRVVKAFIDTFIEDPASLAGQIVHTFSDVISNKKRCSKVPAGFCLKLWH</sequence>
<dbReference type="CDD" id="cd15521">
    <property type="entry name" value="PHD_VIN3_plant"/>
    <property type="match status" value="1"/>
</dbReference>
<dbReference type="PANTHER" id="PTHR46286">
    <property type="entry name" value="VIN3-LIKE PROTEIN 2-RELATED"/>
    <property type="match status" value="1"/>
</dbReference>
<evidence type="ECO:0000313" key="9">
    <source>
        <dbReference type="EMBL" id="CAI9761264.1"/>
    </source>
</evidence>
<keyword evidence="2" id="KW-0479">Metal-binding</keyword>
<feature type="region of interest" description="Disordered" evidence="6">
    <location>
        <begin position="515"/>
        <end position="561"/>
    </location>
</feature>
<dbReference type="GO" id="GO:0008270">
    <property type="term" value="F:zinc ion binding"/>
    <property type="evidence" value="ECO:0007669"/>
    <property type="project" value="UniProtKB-KW"/>
</dbReference>
<keyword evidence="4" id="KW-0862">Zinc</keyword>
<accession>A0AAD1Z1Q3</accession>
<gene>
    <name evidence="9" type="ORF">FPE_LOCUS8694</name>
</gene>
<dbReference type="Proteomes" id="UP000834106">
    <property type="component" value="Chromosome 5"/>
</dbReference>
<keyword evidence="10" id="KW-1185">Reference proteome</keyword>
<evidence type="ECO:0000256" key="4">
    <source>
        <dbReference type="ARBA" id="ARBA00022833"/>
    </source>
</evidence>
<dbReference type="InterPro" id="IPR032881">
    <property type="entry name" value="Oberon-like_PHD"/>
</dbReference>
<reference evidence="9" key="1">
    <citation type="submission" date="2023-05" db="EMBL/GenBank/DDBJ databases">
        <authorList>
            <person name="Huff M."/>
        </authorList>
    </citation>
    <scope>NUCLEOTIDE SEQUENCE</scope>
</reference>